<keyword evidence="2" id="KW-1185">Reference proteome</keyword>
<evidence type="ECO:0000313" key="2">
    <source>
        <dbReference type="Proteomes" id="UP000298200"/>
    </source>
</evidence>
<accession>A0ABY2M6W7</accession>
<dbReference type="Proteomes" id="UP000298200">
    <property type="component" value="Unassembled WGS sequence"/>
</dbReference>
<comment type="caution">
    <text evidence="1">The sequence shown here is derived from an EMBL/GenBank/DDBJ whole genome shotgun (WGS) entry which is preliminary data.</text>
</comment>
<gene>
    <name evidence="1" type="ORF">EHQ46_01585</name>
</gene>
<sequence>MKKILLKYRHGFLLIFPLLLVIFSYREADTRFSYDLSRFFEKTDHSKEEEVIVSYLLHMETSNLSLRRKKEFARVIVRNSQKLLFPDKSMLGEYPPVPSLFFLTWAKTRTNFQPESPKGYGILALSEIFIREFEISSGVKINREYDVKNDSIQFKIVLLKFKEYLAEGKTVKEAYEKIYKSNLSPNEWENLIQNYKKVYEYVISENKP</sequence>
<dbReference type="RefSeq" id="WP_039928162.1">
    <property type="nucleotide sequence ID" value="NZ_RQFU01000005.1"/>
</dbReference>
<reference evidence="2" key="1">
    <citation type="journal article" date="2019" name="PLoS Negl. Trop. Dis.">
        <title>Revisiting the worldwide diversity of Leptospira species in the environment.</title>
        <authorList>
            <person name="Vincent A.T."/>
            <person name="Schiettekatte O."/>
            <person name="Bourhy P."/>
            <person name="Veyrier F.J."/>
            <person name="Picardeau M."/>
        </authorList>
    </citation>
    <scope>NUCLEOTIDE SEQUENCE [LARGE SCALE GENOMIC DNA]</scope>
    <source>
        <strain evidence="2">201800272</strain>
    </source>
</reference>
<protein>
    <submittedName>
        <fullName evidence="1">Uncharacterized protein</fullName>
    </submittedName>
</protein>
<proteinExistence type="predicted"/>
<name>A0ABY2M6W7_9LEPT</name>
<evidence type="ECO:0000313" key="1">
    <source>
        <dbReference type="EMBL" id="TGL23848.1"/>
    </source>
</evidence>
<organism evidence="1 2">
    <name type="scientific">Leptospira yanagawae</name>
    <dbReference type="NCBI Taxonomy" id="293069"/>
    <lineage>
        <taxon>Bacteria</taxon>
        <taxon>Pseudomonadati</taxon>
        <taxon>Spirochaetota</taxon>
        <taxon>Spirochaetia</taxon>
        <taxon>Leptospirales</taxon>
        <taxon>Leptospiraceae</taxon>
        <taxon>Leptospira</taxon>
    </lineage>
</organism>
<dbReference type="EMBL" id="RQFU01000005">
    <property type="protein sequence ID" value="TGL23848.1"/>
    <property type="molecule type" value="Genomic_DNA"/>
</dbReference>